<keyword evidence="3 8" id="KW-0479">Metal-binding</keyword>
<comment type="caution">
    <text evidence="10">The sequence shown here is derived from an EMBL/GenBank/DDBJ whole genome shotgun (WGS) entry which is preliminary data.</text>
</comment>
<feature type="binding site" evidence="8">
    <location>
        <position position="112"/>
    </location>
    <ligand>
        <name>GTP</name>
        <dbReference type="ChEBI" id="CHEBI:37565"/>
    </ligand>
</feature>
<sequence length="213" mass="22107">MTPPSETTVLAVLAGGAARRLGGADKALLAMGDGRPLLAHLVDRLAPWPGPVVLCAGGDPARFAAFGLPVVADTLREPDGRPAGPLAGLLAALEWTRAVHPGVAWLVSVPGDLPVAPPDLLARLWATRARSGATVVRAASGGRIHHAVALWPVARATALRHALTAEGLRRVDAWAGRHRGAVADWPADPVDPFLNVNTPADLARARALTAPRY</sequence>
<keyword evidence="10" id="KW-0548">Nucleotidyltransferase</keyword>
<evidence type="ECO:0000256" key="8">
    <source>
        <dbReference type="HAMAP-Rule" id="MF_00316"/>
    </source>
</evidence>
<dbReference type="NCBIfam" id="TIGR02665">
    <property type="entry name" value="molyb_mobA"/>
    <property type="match status" value="1"/>
</dbReference>
<organism evidence="10 11">
    <name type="scientific">Roseospira goensis</name>
    <dbReference type="NCBI Taxonomy" id="391922"/>
    <lineage>
        <taxon>Bacteria</taxon>
        <taxon>Pseudomonadati</taxon>
        <taxon>Pseudomonadota</taxon>
        <taxon>Alphaproteobacteria</taxon>
        <taxon>Rhodospirillales</taxon>
        <taxon>Rhodospirillaceae</taxon>
        <taxon>Roseospira</taxon>
    </lineage>
</organism>
<feature type="binding site" evidence="8">
    <location>
        <position position="26"/>
    </location>
    <ligand>
        <name>GTP</name>
        <dbReference type="ChEBI" id="CHEBI:37565"/>
    </ligand>
</feature>
<comment type="similarity">
    <text evidence="8">Belongs to the MobA family.</text>
</comment>
<keyword evidence="5 8" id="KW-0460">Magnesium</keyword>
<dbReference type="HAMAP" id="MF_00316">
    <property type="entry name" value="MobA"/>
    <property type="match status" value="1"/>
</dbReference>
<dbReference type="GO" id="GO:0005525">
    <property type="term" value="F:GTP binding"/>
    <property type="evidence" value="ECO:0007669"/>
    <property type="project" value="UniProtKB-UniRule"/>
</dbReference>
<keyword evidence="11" id="KW-1185">Reference proteome</keyword>
<feature type="binding site" evidence="8">
    <location>
        <position position="112"/>
    </location>
    <ligand>
        <name>Mg(2+)</name>
        <dbReference type="ChEBI" id="CHEBI:18420"/>
    </ligand>
</feature>
<dbReference type="RefSeq" id="WP_184435034.1">
    <property type="nucleotide sequence ID" value="NZ_JACIGI010000015.1"/>
</dbReference>
<comment type="function">
    <text evidence="8">Transfers a GMP moiety from GTP to Mo-molybdopterin (Mo-MPT) cofactor (Moco or molybdenum cofactor) to form Mo-molybdopterin guanine dinucleotide (Mo-MGD) cofactor.</text>
</comment>
<evidence type="ECO:0000256" key="6">
    <source>
        <dbReference type="ARBA" id="ARBA00023134"/>
    </source>
</evidence>
<keyword evidence="2 8" id="KW-0808">Transferase</keyword>
<comment type="caution">
    <text evidence="8">Lacks conserved residue(s) required for the propagation of feature annotation.</text>
</comment>
<accession>A0A7W6WKP3</accession>
<keyword evidence="7 8" id="KW-0501">Molybdenum cofactor biosynthesis</keyword>
<evidence type="ECO:0000313" key="10">
    <source>
        <dbReference type="EMBL" id="MBB4286305.1"/>
    </source>
</evidence>
<dbReference type="Proteomes" id="UP000555728">
    <property type="component" value="Unassembled WGS sequence"/>
</dbReference>
<dbReference type="GO" id="GO:0046872">
    <property type="term" value="F:metal ion binding"/>
    <property type="evidence" value="ECO:0007669"/>
    <property type="project" value="UniProtKB-KW"/>
</dbReference>
<dbReference type="GO" id="GO:0061603">
    <property type="term" value="F:molybdenum cofactor guanylyltransferase activity"/>
    <property type="evidence" value="ECO:0007669"/>
    <property type="project" value="UniProtKB-EC"/>
</dbReference>
<keyword evidence="4 8" id="KW-0547">Nucleotide-binding</keyword>
<dbReference type="InterPro" id="IPR029044">
    <property type="entry name" value="Nucleotide-diphossugar_trans"/>
</dbReference>
<evidence type="ECO:0000256" key="3">
    <source>
        <dbReference type="ARBA" id="ARBA00022723"/>
    </source>
</evidence>
<evidence type="ECO:0000256" key="5">
    <source>
        <dbReference type="ARBA" id="ARBA00022842"/>
    </source>
</evidence>
<evidence type="ECO:0000259" key="9">
    <source>
        <dbReference type="Pfam" id="PF12804"/>
    </source>
</evidence>
<evidence type="ECO:0000313" key="11">
    <source>
        <dbReference type="Proteomes" id="UP000555728"/>
    </source>
</evidence>
<dbReference type="AlphaFoldDB" id="A0A7W6WKP3"/>
<feature type="binding site" evidence="8">
    <location>
        <begin position="13"/>
        <end position="15"/>
    </location>
    <ligand>
        <name>GTP</name>
        <dbReference type="ChEBI" id="CHEBI:37565"/>
    </ligand>
</feature>
<reference evidence="10 11" key="1">
    <citation type="submission" date="2020-08" db="EMBL/GenBank/DDBJ databases">
        <title>Genome sequencing of Purple Non-Sulfur Bacteria from various extreme environments.</title>
        <authorList>
            <person name="Mayer M."/>
        </authorList>
    </citation>
    <scope>NUCLEOTIDE SEQUENCE [LARGE SCALE GENOMIC DNA]</scope>
    <source>
        <strain evidence="10 11">JA135</strain>
    </source>
</reference>
<dbReference type="EC" id="2.7.7.77" evidence="8"/>
<feature type="domain" description="MobA-like NTP transferase" evidence="9">
    <location>
        <begin position="11"/>
        <end position="173"/>
    </location>
</feature>
<dbReference type="CDD" id="cd02503">
    <property type="entry name" value="MobA"/>
    <property type="match status" value="1"/>
</dbReference>
<evidence type="ECO:0000256" key="4">
    <source>
        <dbReference type="ARBA" id="ARBA00022741"/>
    </source>
</evidence>
<feature type="binding site" evidence="8">
    <location>
        <position position="73"/>
    </location>
    <ligand>
        <name>GTP</name>
        <dbReference type="ChEBI" id="CHEBI:37565"/>
    </ligand>
</feature>
<proteinExistence type="inferred from homology"/>
<comment type="domain">
    <text evidence="8">The N-terminal domain determines nucleotide recognition and specific binding, while the C-terminal domain determines the specific binding to the target protein.</text>
</comment>
<protein>
    <recommendedName>
        <fullName evidence="8">Molybdenum cofactor guanylyltransferase</fullName>
        <shortName evidence="8">MoCo guanylyltransferase</shortName>
        <ecNumber evidence="8">2.7.7.77</ecNumber>
    </recommendedName>
    <alternativeName>
        <fullName evidence="8">GTP:molybdopterin guanylyltransferase</fullName>
    </alternativeName>
    <alternativeName>
        <fullName evidence="8">Mo-MPT guanylyltransferase</fullName>
    </alternativeName>
    <alternativeName>
        <fullName evidence="8">Molybdopterin guanylyltransferase</fullName>
    </alternativeName>
    <alternativeName>
        <fullName evidence="8">Molybdopterin-guanine dinucleotide synthase</fullName>
        <shortName evidence="8">MGD synthase</shortName>
    </alternativeName>
</protein>
<evidence type="ECO:0000256" key="2">
    <source>
        <dbReference type="ARBA" id="ARBA00022679"/>
    </source>
</evidence>
<evidence type="ECO:0000256" key="7">
    <source>
        <dbReference type="ARBA" id="ARBA00023150"/>
    </source>
</evidence>
<comment type="catalytic activity">
    <reaction evidence="8">
        <text>Mo-molybdopterin + GTP + H(+) = Mo-molybdopterin guanine dinucleotide + diphosphate</text>
        <dbReference type="Rhea" id="RHEA:34243"/>
        <dbReference type="ChEBI" id="CHEBI:15378"/>
        <dbReference type="ChEBI" id="CHEBI:33019"/>
        <dbReference type="ChEBI" id="CHEBI:37565"/>
        <dbReference type="ChEBI" id="CHEBI:71302"/>
        <dbReference type="ChEBI" id="CHEBI:71310"/>
        <dbReference type="EC" id="2.7.7.77"/>
    </reaction>
</comment>
<evidence type="ECO:0000256" key="1">
    <source>
        <dbReference type="ARBA" id="ARBA00022490"/>
    </source>
</evidence>
<gene>
    <name evidence="8" type="primary">mobA</name>
    <name evidence="10" type="ORF">GGD88_002034</name>
</gene>
<comment type="cofactor">
    <cofactor evidence="8">
        <name>Mg(2+)</name>
        <dbReference type="ChEBI" id="CHEBI:18420"/>
    </cofactor>
</comment>
<dbReference type="Pfam" id="PF12804">
    <property type="entry name" value="NTP_transf_3"/>
    <property type="match status" value="1"/>
</dbReference>
<dbReference type="PANTHER" id="PTHR19136:SF81">
    <property type="entry name" value="MOLYBDENUM COFACTOR GUANYLYLTRANSFERASE"/>
    <property type="match status" value="1"/>
</dbReference>
<name>A0A7W6WKP3_9PROT</name>
<dbReference type="GO" id="GO:0005737">
    <property type="term" value="C:cytoplasm"/>
    <property type="evidence" value="ECO:0007669"/>
    <property type="project" value="UniProtKB-SubCell"/>
</dbReference>
<dbReference type="InterPro" id="IPR025877">
    <property type="entry name" value="MobA-like_NTP_Trfase"/>
</dbReference>
<dbReference type="GO" id="GO:1902758">
    <property type="term" value="P:bis(molybdopterin guanine dinucleotide)molybdenum biosynthetic process"/>
    <property type="evidence" value="ECO:0007669"/>
    <property type="project" value="TreeGrafter"/>
</dbReference>
<dbReference type="Gene3D" id="3.90.550.10">
    <property type="entry name" value="Spore Coat Polysaccharide Biosynthesis Protein SpsA, Chain A"/>
    <property type="match status" value="1"/>
</dbReference>
<dbReference type="EMBL" id="JACIGI010000015">
    <property type="protein sequence ID" value="MBB4286305.1"/>
    <property type="molecule type" value="Genomic_DNA"/>
</dbReference>
<comment type="subcellular location">
    <subcellularLocation>
        <location evidence="8">Cytoplasm</location>
    </subcellularLocation>
</comment>
<comment type="subunit">
    <text evidence="8">Monomer.</text>
</comment>
<keyword evidence="1 8" id="KW-0963">Cytoplasm</keyword>
<keyword evidence="6 8" id="KW-0342">GTP-binding</keyword>
<dbReference type="InterPro" id="IPR013482">
    <property type="entry name" value="Molybde_CF_guanTrfase"/>
</dbReference>
<dbReference type="SUPFAM" id="SSF53448">
    <property type="entry name" value="Nucleotide-diphospho-sugar transferases"/>
    <property type="match status" value="1"/>
</dbReference>
<dbReference type="PANTHER" id="PTHR19136">
    <property type="entry name" value="MOLYBDENUM COFACTOR GUANYLYLTRANSFERASE"/>
    <property type="match status" value="1"/>
</dbReference>